<dbReference type="EMBL" id="BCMJ01000003">
    <property type="protein sequence ID" value="GAX07856.1"/>
    <property type="molecule type" value="Genomic_DNA"/>
</dbReference>
<proteinExistence type="inferred from homology"/>
<keyword evidence="6" id="KW-1185">Reference proteome</keyword>
<dbReference type="SUPFAM" id="SSF158499">
    <property type="entry name" value="DnaD domain-like"/>
    <property type="match status" value="1"/>
</dbReference>
<evidence type="ECO:0000313" key="5">
    <source>
        <dbReference type="EMBL" id="GAX07856.1"/>
    </source>
</evidence>
<feature type="region of interest" description="Disordered" evidence="2">
    <location>
        <begin position="195"/>
        <end position="242"/>
    </location>
</feature>
<evidence type="ECO:0000256" key="2">
    <source>
        <dbReference type="SAM" id="MobiDB-lite"/>
    </source>
</evidence>
<dbReference type="Gene3D" id="1.10.10.10">
    <property type="entry name" value="Winged helix-like DNA-binding domain superfamily/Winged helix DNA-binding domain"/>
    <property type="match status" value="1"/>
</dbReference>
<feature type="domain" description="DnaD N-terminal" evidence="4">
    <location>
        <begin position="17"/>
        <end position="114"/>
    </location>
</feature>
<dbReference type="OrthoDB" id="9770238at2"/>
<dbReference type="RefSeq" id="WP_098824212.1">
    <property type="nucleotide sequence ID" value="NZ_BCMJ01000003.1"/>
</dbReference>
<feature type="compositionally biased region" description="Polar residues" evidence="2">
    <location>
        <begin position="210"/>
        <end position="221"/>
    </location>
</feature>
<dbReference type="Pfam" id="PF07261">
    <property type="entry name" value="DnaB_2"/>
    <property type="match status" value="1"/>
</dbReference>
<dbReference type="PANTHER" id="PTHR37293:SF6">
    <property type="entry name" value="DNA REPLICATION PROTEIN DNAD"/>
    <property type="match status" value="1"/>
</dbReference>
<comment type="similarity">
    <text evidence="1">Belongs to the DnaB/DnaD family.</text>
</comment>
<dbReference type="PANTHER" id="PTHR37293">
    <property type="entry name" value="PHAGE REPLICATION PROTEIN-RELATED"/>
    <property type="match status" value="1"/>
</dbReference>
<protein>
    <submittedName>
        <fullName evidence="5">DNA replication protein DnaD</fullName>
    </submittedName>
</protein>
<dbReference type="Pfam" id="PF21984">
    <property type="entry name" value="DnaD_N"/>
    <property type="match status" value="1"/>
</dbReference>
<dbReference type="NCBIfam" id="TIGR01446">
    <property type="entry name" value="DnaD_dom"/>
    <property type="match status" value="1"/>
</dbReference>
<evidence type="ECO:0000259" key="3">
    <source>
        <dbReference type="Pfam" id="PF07261"/>
    </source>
</evidence>
<dbReference type="InterPro" id="IPR006343">
    <property type="entry name" value="DnaB/C_C"/>
</dbReference>
<feature type="domain" description="DnaB/C C-terminal" evidence="3">
    <location>
        <begin position="129"/>
        <end position="201"/>
    </location>
</feature>
<dbReference type="Proteomes" id="UP000223370">
    <property type="component" value="Unassembled WGS sequence"/>
</dbReference>
<name>A0A1Z5J1S5_9LACO</name>
<sequence>MDSFANTLIKSGQTTVATLLLEHYRELGMSNTEFLIYLQIKSYNDRGISFPQTETIAKAVGLTDNQIFQELHTMIGKRLMQIDTVQQPGQLARDSYDFTLLYEKLAQFVKKAEAETVTSQVDNDRETIFNQIETEFGRPLSPIELEMISQWLDKDHYQVGIIRLALKEAVLNQVYNLKYMDRILLSWQKKHLTTPEQVQQEREHRQQNQGATSVNQANNGTKKQKNLPHIPMFKIGEKPKDN</sequence>
<gene>
    <name evidence="5" type="primary">dnaD</name>
    <name evidence="5" type="ORF">IWT5_01007</name>
</gene>
<dbReference type="Gene3D" id="1.10.10.630">
    <property type="entry name" value="DnaD domain-like"/>
    <property type="match status" value="1"/>
</dbReference>
<reference evidence="5 6" key="1">
    <citation type="submission" date="2015-11" db="EMBL/GenBank/DDBJ databases">
        <title>Draft genome sequences of new species of the genus Lactobacillus isolated from orchardgrass silage.</title>
        <authorList>
            <person name="Tohno M."/>
            <person name="Tanizawa Y."/>
            <person name="Arita M."/>
        </authorList>
    </citation>
    <scope>NUCLEOTIDE SEQUENCE [LARGE SCALE GENOMIC DNA]</scope>
    <source>
        <strain evidence="5 6">IWT5</strain>
    </source>
</reference>
<evidence type="ECO:0000256" key="1">
    <source>
        <dbReference type="ARBA" id="ARBA00093462"/>
    </source>
</evidence>
<evidence type="ECO:0000313" key="6">
    <source>
        <dbReference type="Proteomes" id="UP000223370"/>
    </source>
</evidence>
<dbReference type="InterPro" id="IPR036388">
    <property type="entry name" value="WH-like_DNA-bd_sf"/>
</dbReference>
<accession>A0A1Z5J1S5</accession>
<dbReference type="AlphaFoldDB" id="A0A1Z5J1S5"/>
<comment type="caution">
    <text evidence="5">The sequence shown here is derived from an EMBL/GenBank/DDBJ whole genome shotgun (WGS) entry which is preliminary data.</text>
</comment>
<dbReference type="InterPro" id="IPR034829">
    <property type="entry name" value="DnaD-like_sf"/>
</dbReference>
<organism evidence="5 6">
    <name type="scientific">Secundilactobacillus silagincola</name>
    <dbReference type="NCBI Taxonomy" id="1714681"/>
    <lineage>
        <taxon>Bacteria</taxon>
        <taxon>Bacillati</taxon>
        <taxon>Bacillota</taxon>
        <taxon>Bacilli</taxon>
        <taxon>Lactobacillales</taxon>
        <taxon>Lactobacillaceae</taxon>
        <taxon>Secundilactobacillus</taxon>
    </lineage>
</organism>
<dbReference type="InterPro" id="IPR053162">
    <property type="entry name" value="DnaD"/>
</dbReference>
<evidence type="ECO:0000259" key="4">
    <source>
        <dbReference type="Pfam" id="PF21984"/>
    </source>
</evidence>
<dbReference type="InterPro" id="IPR053843">
    <property type="entry name" value="DnaD_N"/>
</dbReference>